<proteinExistence type="predicted"/>
<dbReference type="EMBL" id="LXEQ01000027">
    <property type="protein sequence ID" value="OAT29181.1"/>
    <property type="molecule type" value="Genomic_DNA"/>
</dbReference>
<evidence type="ECO:0000313" key="1">
    <source>
        <dbReference type="EMBL" id="OAT29181.1"/>
    </source>
</evidence>
<protein>
    <submittedName>
        <fullName evidence="1">Uncharacterized protein</fullName>
    </submittedName>
</protein>
<dbReference type="Proteomes" id="UP000078407">
    <property type="component" value="Unassembled WGS sequence"/>
</dbReference>
<keyword evidence="2" id="KW-1185">Reference proteome</keyword>
<name>A0ABX2WA41_9ENTR</name>
<reference evidence="1 2" key="1">
    <citation type="submission" date="2016-04" db="EMBL/GenBank/DDBJ databases">
        <title>ATOL: Assembling a taxonomically balanced genome-scale reconstruction of the evolutionary history of the Enterobacteriaceae.</title>
        <authorList>
            <person name="Plunkett G.III."/>
            <person name="Neeno-Eckwall E.C."/>
            <person name="Glasner J.D."/>
            <person name="Perna N.T."/>
        </authorList>
    </citation>
    <scope>NUCLEOTIDE SEQUENCE [LARGE SCALE GENOMIC DNA]</scope>
    <source>
        <strain evidence="1 2">ATCC 51602</strain>
    </source>
</reference>
<evidence type="ECO:0000313" key="2">
    <source>
        <dbReference type="Proteomes" id="UP000078407"/>
    </source>
</evidence>
<gene>
    <name evidence="1" type="ORF">M976_01488</name>
</gene>
<comment type="caution">
    <text evidence="1">The sequence shown here is derived from an EMBL/GenBank/DDBJ whole genome shotgun (WGS) entry which is preliminary data.</text>
</comment>
<sequence length="61" mass="6949">MSKTLAGASVAQHKKIGFIGCSYYWVQVCDRFSIHRLFLLCNRLLKPVAVIVKKIQKSLKL</sequence>
<organism evidence="1 2">
    <name type="scientific">Buttiauxella ferragutiae ATCC 51602</name>
    <dbReference type="NCBI Taxonomy" id="1354252"/>
    <lineage>
        <taxon>Bacteria</taxon>
        <taxon>Pseudomonadati</taxon>
        <taxon>Pseudomonadota</taxon>
        <taxon>Gammaproteobacteria</taxon>
        <taxon>Enterobacterales</taxon>
        <taxon>Enterobacteriaceae</taxon>
        <taxon>Buttiauxella</taxon>
    </lineage>
</organism>
<accession>A0ABX2WA41</accession>